<dbReference type="AlphaFoldDB" id="A0A2S5T374"/>
<dbReference type="GO" id="GO:1902201">
    <property type="term" value="P:negative regulation of bacterial-type flagellum-dependent cell motility"/>
    <property type="evidence" value="ECO:0007669"/>
    <property type="project" value="TreeGrafter"/>
</dbReference>
<feature type="transmembrane region" description="Helical" evidence="4">
    <location>
        <begin position="117"/>
        <end position="134"/>
    </location>
</feature>
<accession>A0A2S5T374</accession>
<evidence type="ECO:0000259" key="5">
    <source>
        <dbReference type="PROSITE" id="PS50887"/>
    </source>
</evidence>
<feature type="transmembrane region" description="Helical" evidence="4">
    <location>
        <begin position="60"/>
        <end position="81"/>
    </location>
</feature>
<dbReference type="Proteomes" id="UP000294772">
    <property type="component" value="Unassembled WGS sequence"/>
</dbReference>
<dbReference type="FunFam" id="3.30.70.270:FF:000001">
    <property type="entry name" value="Diguanylate cyclase domain protein"/>
    <property type="match status" value="1"/>
</dbReference>
<dbReference type="GO" id="GO:0052621">
    <property type="term" value="F:diguanylate cyclase activity"/>
    <property type="evidence" value="ECO:0007669"/>
    <property type="project" value="UniProtKB-EC"/>
</dbReference>
<comment type="caution">
    <text evidence="6">The sequence shown here is derived from an EMBL/GenBank/DDBJ whole genome shotgun (WGS) entry which is preliminary data.</text>
</comment>
<dbReference type="Gene3D" id="3.30.70.270">
    <property type="match status" value="1"/>
</dbReference>
<feature type="domain" description="GGDEF" evidence="5">
    <location>
        <begin position="247"/>
        <end position="379"/>
    </location>
</feature>
<name>A0A2S5T374_9BURK</name>
<dbReference type="PANTHER" id="PTHR45138">
    <property type="entry name" value="REGULATORY COMPONENTS OF SENSORY TRANSDUCTION SYSTEM"/>
    <property type="match status" value="1"/>
</dbReference>
<protein>
    <recommendedName>
        <fullName evidence="1">diguanylate cyclase</fullName>
        <ecNumber evidence="1">2.7.7.65</ecNumber>
    </recommendedName>
</protein>
<evidence type="ECO:0000313" key="6">
    <source>
        <dbReference type="EMBL" id="PPE69434.1"/>
    </source>
</evidence>
<dbReference type="Pfam" id="PF00990">
    <property type="entry name" value="GGDEF"/>
    <property type="match status" value="1"/>
</dbReference>
<dbReference type="EMBL" id="PSNY01000012">
    <property type="protein sequence ID" value="PPE69434.1"/>
    <property type="molecule type" value="Genomic_DNA"/>
</dbReference>
<reference evidence="6 8" key="1">
    <citation type="submission" date="2018-02" db="EMBL/GenBank/DDBJ databases">
        <title>Reclassifiation of [Polyangium] brachysporum DSM 7029 as Guopingzhaonella breviflexa gen. nov., sp. nov., a member of the family Comamonadaceae.</title>
        <authorList>
            <person name="Tang B."/>
        </authorList>
    </citation>
    <scope>NUCLEOTIDE SEQUENCE [LARGE SCALE GENOMIC DNA]</scope>
    <source>
        <strain evidence="6 8">DSM 15344</strain>
    </source>
</reference>
<dbReference type="GO" id="GO:0043709">
    <property type="term" value="P:cell adhesion involved in single-species biofilm formation"/>
    <property type="evidence" value="ECO:0007669"/>
    <property type="project" value="TreeGrafter"/>
</dbReference>
<feature type="coiled-coil region" evidence="3">
    <location>
        <begin position="189"/>
        <end position="219"/>
    </location>
</feature>
<dbReference type="OrthoDB" id="9813903at2"/>
<dbReference type="EC" id="2.7.7.65" evidence="1"/>
<evidence type="ECO:0000256" key="1">
    <source>
        <dbReference type="ARBA" id="ARBA00012528"/>
    </source>
</evidence>
<dbReference type="RefSeq" id="WP_104357961.1">
    <property type="nucleotide sequence ID" value="NZ_CALFFA010000022.1"/>
</dbReference>
<evidence type="ECO:0000256" key="2">
    <source>
        <dbReference type="ARBA" id="ARBA00034247"/>
    </source>
</evidence>
<keyword evidence="3" id="KW-0175">Coiled coil</keyword>
<proteinExistence type="predicted"/>
<dbReference type="Proteomes" id="UP000239406">
    <property type="component" value="Unassembled WGS sequence"/>
</dbReference>
<dbReference type="EMBL" id="SLXF01000001">
    <property type="protein sequence ID" value="TCP09462.1"/>
    <property type="molecule type" value="Genomic_DNA"/>
</dbReference>
<sequence>MSEPPYSAATAAQVQAAPDRPRLDAKTRIRLRTTGLAAIDYALNVVILCCYAAVGTIAAFVPWVVLGISIVLNVIFLGGIASGWSKRLRDPSMTAWQVGAACGINMLALIMAPQIGYMFLINVFVPLCYGSLYFERRAFLAAWVLLSAAIALALWANGFQVGVALGSPVEKGLFLVNVALALGRFLTINAEVSHLRARLQQRNRELAEASVRAERLATRDELTGLPNRREALRVLQVECERADRAGSRVCIAMVDADHFKRINDSHGHPVGDEVLCELGRLLQTALRTADHVFRYGGEEFMVLLVDCDADDPVAPFERAREAVEVHGWEALAPGLQVTVSIGTTQRQPREPVEQVLRRADAALYEAKARGRNRVQFGALR</sequence>
<dbReference type="SMART" id="SM00267">
    <property type="entry name" value="GGDEF"/>
    <property type="match status" value="1"/>
</dbReference>
<dbReference type="CDD" id="cd01949">
    <property type="entry name" value="GGDEF"/>
    <property type="match status" value="1"/>
</dbReference>
<evidence type="ECO:0000313" key="9">
    <source>
        <dbReference type="Proteomes" id="UP000294772"/>
    </source>
</evidence>
<organism evidence="6 8">
    <name type="scientific">Caldimonas thermodepolymerans</name>
    <dbReference type="NCBI Taxonomy" id="215580"/>
    <lineage>
        <taxon>Bacteria</taxon>
        <taxon>Pseudomonadati</taxon>
        <taxon>Pseudomonadota</taxon>
        <taxon>Betaproteobacteria</taxon>
        <taxon>Burkholderiales</taxon>
        <taxon>Sphaerotilaceae</taxon>
        <taxon>Caldimonas</taxon>
    </lineage>
</organism>
<keyword evidence="4" id="KW-1133">Transmembrane helix</keyword>
<keyword evidence="4" id="KW-0812">Transmembrane</keyword>
<evidence type="ECO:0000313" key="8">
    <source>
        <dbReference type="Proteomes" id="UP000239406"/>
    </source>
</evidence>
<feature type="transmembrane region" description="Helical" evidence="4">
    <location>
        <begin position="36"/>
        <end position="54"/>
    </location>
</feature>
<dbReference type="InterPro" id="IPR029787">
    <property type="entry name" value="Nucleotide_cyclase"/>
</dbReference>
<evidence type="ECO:0000313" key="7">
    <source>
        <dbReference type="EMBL" id="TCP09462.1"/>
    </source>
</evidence>
<dbReference type="InterPro" id="IPR050469">
    <property type="entry name" value="Diguanylate_Cyclase"/>
</dbReference>
<feature type="transmembrane region" description="Helical" evidence="4">
    <location>
        <begin position="172"/>
        <end position="192"/>
    </location>
</feature>
<feature type="transmembrane region" description="Helical" evidence="4">
    <location>
        <begin position="141"/>
        <end position="160"/>
    </location>
</feature>
<reference evidence="7 9" key="2">
    <citation type="submission" date="2019-03" db="EMBL/GenBank/DDBJ databases">
        <title>Genomic Encyclopedia of Type Strains, Phase IV (KMG-IV): sequencing the most valuable type-strain genomes for metagenomic binning, comparative biology and taxonomic classification.</title>
        <authorList>
            <person name="Goeker M."/>
        </authorList>
    </citation>
    <scope>NUCLEOTIDE SEQUENCE [LARGE SCALE GENOMIC DNA]</scope>
    <source>
        <strain evidence="7 9">DSM 15264</strain>
    </source>
</reference>
<dbReference type="PROSITE" id="PS50887">
    <property type="entry name" value="GGDEF"/>
    <property type="match status" value="1"/>
</dbReference>
<dbReference type="SUPFAM" id="SSF55073">
    <property type="entry name" value="Nucleotide cyclase"/>
    <property type="match status" value="1"/>
</dbReference>
<dbReference type="InterPro" id="IPR000160">
    <property type="entry name" value="GGDEF_dom"/>
</dbReference>
<dbReference type="PANTHER" id="PTHR45138:SF9">
    <property type="entry name" value="DIGUANYLATE CYCLASE DGCM-RELATED"/>
    <property type="match status" value="1"/>
</dbReference>
<evidence type="ECO:0000256" key="3">
    <source>
        <dbReference type="SAM" id="Coils"/>
    </source>
</evidence>
<dbReference type="NCBIfam" id="TIGR00254">
    <property type="entry name" value="GGDEF"/>
    <property type="match status" value="1"/>
</dbReference>
<dbReference type="GO" id="GO:0005886">
    <property type="term" value="C:plasma membrane"/>
    <property type="evidence" value="ECO:0007669"/>
    <property type="project" value="TreeGrafter"/>
</dbReference>
<gene>
    <name evidence="6" type="ORF">C1702_12100</name>
    <name evidence="7" type="ORF">EV676_10135</name>
</gene>
<evidence type="ECO:0000256" key="4">
    <source>
        <dbReference type="SAM" id="Phobius"/>
    </source>
</evidence>
<dbReference type="InterPro" id="IPR043128">
    <property type="entry name" value="Rev_trsase/Diguanyl_cyclase"/>
</dbReference>
<feature type="transmembrane region" description="Helical" evidence="4">
    <location>
        <begin position="93"/>
        <end position="111"/>
    </location>
</feature>
<comment type="catalytic activity">
    <reaction evidence="2">
        <text>2 GTP = 3',3'-c-di-GMP + 2 diphosphate</text>
        <dbReference type="Rhea" id="RHEA:24898"/>
        <dbReference type="ChEBI" id="CHEBI:33019"/>
        <dbReference type="ChEBI" id="CHEBI:37565"/>
        <dbReference type="ChEBI" id="CHEBI:58805"/>
        <dbReference type="EC" id="2.7.7.65"/>
    </reaction>
</comment>
<keyword evidence="4" id="KW-0472">Membrane</keyword>
<keyword evidence="8" id="KW-1185">Reference proteome</keyword>